<feature type="domain" description="ABC transmembrane type-1" evidence="8">
    <location>
        <begin position="68"/>
        <end position="258"/>
    </location>
</feature>
<dbReference type="PANTHER" id="PTHR43744:SF3">
    <property type="entry name" value="LACTOSE TRANSPORT SYSTEM PERMEASE PROTEIN LACG"/>
    <property type="match status" value="1"/>
</dbReference>
<protein>
    <submittedName>
        <fullName evidence="9">Multiple sugar transport system permease protein</fullName>
    </submittedName>
</protein>
<keyword evidence="9" id="KW-0762">Sugar transport</keyword>
<feature type="transmembrane region" description="Helical" evidence="7">
    <location>
        <begin position="237"/>
        <end position="258"/>
    </location>
</feature>
<feature type="transmembrane region" description="Helical" evidence="7">
    <location>
        <begin position="67"/>
        <end position="91"/>
    </location>
</feature>
<dbReference type="SUPFAM" id="SSF161098">
    <property type="entry name" value="MetI-like"/>
    <property type="match status" value="1"/>
</dbReference>
<reference evidence="9 10" key="1">
    <citation type="submission" date="2020-08" db="EMBL/GenBank/DDBJ databases">
        <title>Sequencing the genomes of 1000 actinobacteria strains.</title>
        <authorList>
            <person name="Klenk H.-P."/>
        </authorList>
    </citation>
    <scope>NUCLEOTIDE SEQUENCE [LARGE SCALE GENOMIC DNA]</scope>
    <source>
        <strain evidence="9 10">DSM 105784</strain>
    </source>
</reference>
<sequence>MTHALSVGRWLLIVVAVLISLFPFYWMLRTAVSPADEVFFDGISLVPSELDWSNFVRAWEDANLGRAVLNGVIVTVSILVLQLVTCIPAAYVLAKVKMRGTGLVLGIVLGCLLVPAQVTLIPTFIGVNMLGLADTLTALVLPFVTSAFGIFLLRQQMMSIPDSLMEAARTDGLGHFRTLRNVVIPMAAPGIAAFSVFSVFTHWNDYMWPLLIARSTDIATPPLALGVFQQADVGLDYSALSAGAVIVTAPVVILFLFAQKRFVQGMSGTEIPG</sequence>
<evidence type="ECO:0000256" key="4">
    <source>
        <dbReference type="ARBA" id="ARBA00022692"/>
    </source>
</evidence>
<proteinExistence type="inferred from homology"/>
<comment type="similarity">
    <text evidence="7">Belongs to the binding-protein-dependent transport system permease family.</text>
</comment>
<dbReference type="EMBL" id="JACHMJ010000001">
    <property type="protein sequence ID" value="MBB5844545.1"/>
    <property type="molecule type" value="Genomic_DNA"/>
</dbReference>
<evidence type="ECO:0000256" key="5">
    <source>
        <dbReference type="ARBA" id="ARBA00022989"/>
    </source>
</evidence>
<keyword evidence="6 7" id="KW-0472">Membrane</keyword>
<dbReference type="Gene3D" id="1.10.3720.10">
    <property type="entry name" value="MetI-like"/>
    <property type="match status" value="1"/>
</dbReference>
<feature type="transmembrane region" description="Helical" evidence="7">
    <location>
        <begin position="131"/>
        <end position="153"/>
    </location>
</feature>
<evidence type="ECO:0000313" key="10">
    <source>
        <dbReference type="Proteomes" id="UP000536685"/>
    </source>
</evidence>
<dbReference type="GO" id="GO:0055085">
    <property type="term" value="P:transmembrane transport"/>
    <property type="evidence" value="ECO:0007669"/>
    <property type="project" value="InterPro"/>
</dbReference>
<feature type="transmembrane region" description="Helical" evidence="7">
    <location>
        <begin position="7"/>
        <end position="28"/>
    </location>
</feature>
<keyword evidence="3" id="KW-1003">Cell membrane</keyword>
<feature type="transmembrane region" description="Helical" evidence="7">
    <location>
        <begin position="103"/>
        <end position="125"/>
    </location>
</feature>
<dbReference type="PROSITE" id="PS50928">
    <property type="entry name" value="ABC_TM1"/>
    <property type="match status" value="1"/>
</dbReference>
<evidence type="ECO:0000256" key="2">
    <source>
        <dbReference type="ARBA" id="ARBA00022448"/>
    </source>
</evidence>
<dbReference type="Proteomes" id="UP000536685">
    <property type="component" value="Unassembled WGS sequence"/>
</dbReference>
<evidence type="ECO:0000256" key="3">
    <source>
        <dbReference type="ARBA" id="ARBA00022475"/>
    </source>
</evidence>
<evidence type="ECO:0000313" key="9">
    <source>
        <dbReference type="EMBL" id="MBB5844545.1"/>
    </source>
</evidence>
<dbReference type="InterPro" id="IPR035906">
    <property type="entry name" value="MetI-like_sf"/>
</dbReference>
<dbReference type="AlphaFoldDB" id="A0A841ASJ7"/>
<comment type="subcellular location">
    <subcellularLocation>
        <location evidence="1 7">Cell membrane</location>
        <topology evidence="1 7">Multi-pass membrane protein</topology>
    </subcellularLocation>
</comment>
<keyword evidence="4 7" id="KW-0812">Transmembrane</keyword>
<comment type="caution">
    <text evidence="9">The sequence shown here is derived from an EMBL/GenBank/DDBJ whole genome shotgun (WGS) entry which is preliminary data.</text>
</comment>
<gene>
    <name evidence="9" type="ORF">HD599_002868</name>
</gene>
<keyword evidence="10" id="KW-1185">Reference proteome</keyword>
<organism evidence="9 10">
    <name type="scientific">Conyzicola lurida</name>
    <dbReference type="NCBI Taxonomy" id="1172621"/>
    <lineage>
        <taxon>Bacteria</taxon>
        <taxon>Bacillati</taxon>
        <taxon>Actinomycetota</taxon>
        <taxon>Actinomycetes</taxon>
        <taxon>Micrococcales</taxon>
        <taxon>Microbacteriaceae</taxon>
        <taxon>Conyzicola</taxon>
    </lineage>
</organism>
<dbReference type="PANTHER" id="PTHR43744">
    <property type="entry name" value="ABC TRANSPORTER PERMEASE PROTEIN MG189-RELATED-RELATED"/>
    <property type="match status" value="1"/>
</dbReference>
<dbReference type="RefSeq" id="WP_343062092.1">
    <property type="nucleotide sequence ID" value="NZ_JACHMJ010000001.1"/>
</dbReference>
<keyword evidence="2 7" id="KW-0813">Transport</keyword>
<evidence type="ECO:0000256" key="7">
    <source>
        <dbReference type="RuleBase" id="RU363032"/>
    </source>
</evidence>
<dbReference type="GO" id="GO:0005886">
    <property type="term" value="C:plasma membrane"/>
    <property type="evidence" value="ECO:0007669"/>
    <property type="project" value="UniProtKB-SubCell"/>
</dbReference>
<feature type="transmembrane region" description="Helical" evidence="7">
    <location>
        <begin position="182"/>
        <end position="203"/>
    </location>
</feature>
<keyword evidence="5 7" id="KW-1133">Transmembrane helix</keyword>
<evidence type="ECO:0000259" key="8">
    <source>
        <dbReference type="PROSITE" id="PS50928"/>
    </source>
</evidence>
<accession>A0A841ASJ7</accession>
<dbReference type="InterPro" id="IPR000515">
    <property type="entry name" value="MetI-like"/>
</dbReference>
<evidence type="ECO:0000256" key="6">
    <source>
        <dbReference type="ARBA" id="ARBA00023136"/>
    </source>
</evidence>
<name>A0A841ASJ7_9MICO</name>
<dbReference type="CDD" id="cd06261">
    <property type="entry name" value="TM_PBP2"/>
    <property type="match status" value="1"/>
</dbReference>
<dbReference type="Pfam" id="PF00528">
    <property type="entry name" value="BPD_transp_1"/>
    <property type="match status" value="1"/>
</dbReference>
<evidence type="ECO:0000256" key="1">
    <source>
        <dbReference type="ARBA" id="ARBA00004651"/>
    </source>
</evidence>